<dbReference type="GO" id="GO:0140359">
    <property type="term" value="F:ABC-type transporter activity"/>
    <property type="evidence" value="ECO:0007669"/>
    <property type="project" value="InterPro"/>
</dbReference>
<name>A0A8C5S1R9_LATLA</name>
<evidence type="ECO:0000256" key="2">
    <source>
        <dbReference type="ARBA" id="ARBA00022692"/>
    </source>
</evidence>
<feature type="transmembrane region" description="Helical" evidence="5">
    <location>
        <begin position="107"/>
        <end position="128"/>
    </location>
</feature>
<organism evidence="7 8">
    <name type="scientific">Laticauda laticaudata</name>
    <name type="common">Blue-ringed sea krait</name>
    <name type="synonym">Blue-lipped sea krait</name>
    <dbReference type="NCBI Taxonomy" id="8630"/>
    <lineage>
        <taxon>Eukaryota</taxon>
        <taxon>Metazoa</taxon>
        <taxon>Chordata</taxon>
        <taxon>Craniata</taxon>
        <taxon>Vertebrata</taxon>
        <taxon>Euteleostomi</taxon>
        <taxon>Lepidosauria</taxon>
        <taxon>Squamata</taxon>
        <taxon>Bifurcata</taxon>
        <taxon>Unidentata</taxon>
        <taxon>Episquamata</taxon>
        <taxon>Toxicofera</taxon>
        <taxon>Serpentes</taxon>
        <taxon>Colubroidea</taxon>
        <taxon>Elapidae</taxon>
        <taxon>Laticaudinae</taxon>
        <taxon>Laticauda</taxon>
    </lineage>
</organism>
<dbReference type="AlphaFoldDB" id="A0A8C5S1R9"/>
<evidence type="ECO:0000256" key="1">
    <source>
        <dbReference type="ARBA" id="ARBA00004141"/>
    </source>
</evidence>
<evidence type="ECO:0000256" key="3">
    <source>
        <dbReference type="ARBA" id="ARBA00022989"/>
    </source>
</evidence>
<keyword evidence="4 5" id="KW-0472">Membrane</keyword>
<dbReference type="SUPFAM" id="SSF90123">
    <property type="entry name" value="ABC transporter transmembrane region"/>
    <property type="match status" value="1"/>
</dbReference>
<dbReference type="Proteomes" id="UP000694406">
    <property type="component" value="Unplaced"/>
</dbReference>
<dbReference type="InterPro" id="IPR036640">
    <property type="entry name" value="ABC1_TM_sf"/>
</dbReference>
<proteinExistence type="predicted"/>
<reference evidence="7" key="1">
    <citation type="submission" date="2025-08" db="UniProtKB">
        <authorList>
            <consortium name="Ensembl"/>
        </authorList>
    </citation>
    <scope>IDENTIFICATION</scope>
</reference>
<evidence type="ECO:0000313" key="7">
    <source>
        <dbReference type="Ensembl" id="ENSLLTP00000011484.1"/>
    </source>
</evidence>
<keyword evidence="2 5" id="KW-0812">Transmembrane</keyword>
<dbReference type="Gene3D" id="1.20.1560.10">
    <property type="entry name" value="ABC transporter type 1, transmembrane domain"/>
    <property type="match status" value="1"/>
</dbReference>
<evidence type="ECO:0000259" key="6">
    <source>
        <dbReference type="PROSITE" id="PS50929"/>
    </source>
</evidence>
<accession>A0A8C5S1R9</accession>
<comment type="subcellular location">
    <subcellularLocation>
        <location evidence="1">Membrane</location>
        <topology evidence="1">Multi-pass membrane protein</topology>
    </subcellularLocation>
</comment>
<reference evidence="7" key="2">
    <citation type="submission" date="2025-09" db="UniProtKB">
        <authorList>
            <consortium name="Ensembl"/>
        </authorList>
    </citation>
    <scope>IDENTIFICATION</scope>
</reference>
<evidence type="ECO:0000256" key="5">
    <source>
        <dbReference type="SAM" id="Phobius"/>
    </source>
</evidence>
<keyword evidence="3 5" id="KW-1133">Transmembrane helix</keyword>
<dbReference type="InterPro" id="IPR039421">
    <property type="entry name" value="Type_1_exporter"/>
</dbReference>
<dbReference type="Ensembl" id="ENSLLTT00000011939.1">
    <property type="protein sequence ID" value="ENSLLTP00000011484.1"/>
    <property type="gene ID" value="ENSLLTG00000008747.1"/>
</dbReference>
<dbReference type="InterPro" id="IPR011527">
    <property type="entry name" value="ABC1_TM_dom"/>
</dbReference>
<feature type="domain" description="ABC transmembrane type-1" evidence="6">
    <location>
        <begin position="1"/>
        <end position="133"/>
    </location>
</feature>
<dbReference type="PANTHER" id="PTHR24221">
    <property type="entry name" value="ATP-BINDING CASSETTE SUB-FAMILY B"/>
    <property type="match status" value="1"/>
</dbReference>
<dbReference type="Pfam" id="PF00664">
    <property type="entry name" value="ABC_membrane"/>
    <property type="match status" value="1"/>
</dbReference>
<sequence>MGTLIIAFAHGWHLTLLILACIPFVIVAKAIQAKSIEGHAAQDQKALEEAGRISTEVVENIRTVVALTREDRFFENYKASLYKPYKDSLKKAPINGLSYAIGQSFNFFINAAVFRFGAWLIAHCFMNFEQLFM</sequence>
<dbReference type="PROSITE" id="PS50929">
    <property type="entry name" value="ABC_TM1F"/>
    <property type="match status" value="1"/>
</dbReference>
<evidence type="ECO:0000313" key="8">
    <source>
        <dbReference type="Proteomes" id="UP000694406"/>
    </source>
</evidence>
<dbReference type="GO" id="GO:0016324">
    <property type="term" value="C:apical plasma membrane"/>
    <property type="evidence" value="ECO:0007669"/>
    <property type="project" value="TreeGrafter"/>
</dbReference>
<dbReference type="GeneTree" id="ENSGT00940000166052"/>
<dbReference type="PANTHER" id="PTHR24221:SF294">
    <property type="entry name" value="ATP-BINDING CASSETTE SUB-FAMILY B MEMBER 5"/>
    <property type="match status" value="1"/>
</dbReference>
<dbReference type="GO" id="GO:0005524">
    <property type="term" value="F:ATP binding"/>
    <property type="evidence" value="ECO:0007669"/>
    <property type="project" value="InterPro"/>
</dbReference>
<keyword evidence="8" id="KW-1185">Reference proteome</keyword>
<feature type="transmembrane region" description="Helical" evidence="5">
    <location>
        <begin position="12"/>
        <end position="31"/>
    </location>
</feature>
<protein>
    <recommendedName>
        <fullName evidence="6">ABC transmembrane type-1 domain-containing protein</fullName>
    </recommendedName>
</protein>
<evidence type="ECO:0000256" key="4">
    <source>
        <dbReference type="ARBA" id="ARBA00023136"/>
    </source>
</evidence>